<proteinExistence type="predicted"/>
<keyword evidence="1" id="KW-0472">Membrane</keyword>
<dbReference type="EMBL" id="BRXZ01001097">
    <property type="protein sequence ID" value="GMH62257.1"/>
    <property type="molecule type" value="Genomic_DNA"/>
</dbReference>
<dbReference type="OrthoDB" id="10367424at2759"/>
<name>A0A9W7A3J8_9STRA</name>
<feature type="transmembrane region" description="Helical" evidence="1">
    <location>
        <begin position="278"/>
        <end position="296"/>
    </location>
</feature>
<keyword evidence="1" id="KW-0812">Transmembrane</keyword>
<dbReference type="Proteomes" id="UP001165082">
    <property type="component" value="Unassembled WGS sequence"/>
</dbReference>
<organism evidence="2 3">
    <name type="scientific">Triparma retinervis</name>
    <dbReference type="NCBI Taxonomy" id="2557542"/>
    <lineage>
        <taxon>Eukaryota</taxon>
        <taxon>Sar</taxon>
        <taxon>Stramenopiles</taxon>
        <taxon>Ochrophyta</taxon>
        <taxon>Bolidophyceae</taxon>
        <taxon>Parmales</taxon>
        <taxon>Triparmaceae</taxon>
        <taxon>Triparma</taxon>
    </lineage>
</organism>
<sequence>SLSLGTETDAGSTAQNNYLVDLSRALNNLIQRYADRAVVADIPGLQDNESGEVYHQPVASMIVREVEKRLEEEKRRKEFPMERREKRRTAAVQMQIDQQLVGRLNSSTGFRVSKKGIVHVRDKFVDKLGFPEEGFLDFKLSVRRAMWITSVCMLKMLLCTMLVALVAQLIKVTGNKALVLLCTIIVEDTDPWCNEVNLFIYEYSTALLCRFLQISLPDQNIAIGVSLFAALLEMGCRNFYFLLYVKAALKSSATFNAEEWRKFAIRGKMRVADASNDMIVEYLSTISAAVCLYYLGPTGAFSFAADESVSTGTIITIVGFQLIPELFLDFYCTFIEVFGGLSKIHIAQWSFRAGKRINHQNRFYRWGDFPKWFILKLVCSVLFLTLPLLTCLKTD</sequence>
<evidence type="ECO:0000313" key="3">
    <source>
        <dbReference type="Proteomes" id="UP001165082"/>
    </source>
</evidence>
<comment type="caution">
    <text evidence="2">The sequence shown here is derived from an EMBL/GenBank/DDBJ whole genome shotgun (WGS) entry which is preliminary data.</text>
</comment>
<feature type="transmembrane region" description="Helical" evidence="1">
    <location>
        <begin position="372"/>
        <end position="392"/>
    </location>
</feature>
<feature type="non-terminal residue" evidence="2">
    <location>
        <position position="1"/>
    </location>
</feature>
<dbReference type="AlphaFoldDB" id="A0A9W7A3J8"/>
<evidence type="ECO:0000256" key="1">
    <source>
        <dbReference type="SAM" id="Phobius"/>
    </source>
</evidence>
<accession>A0A9W7A3J8</accession>
<keyword evidence="1" id="KW-1133">Transmembrane helix</keyword>
<feature type="transmembrane region" description="Helical" evidence="1">
    <location>
        <begin position="145"/>
        <end position="170"/>
    </location>
</feature>
<protein>
    <submittedName>
        <fullName evidence="2">Uncharacterized protein</fullName>
    </submittedName>
</protein>
<keyword evidence="3" id="KW-1185">Reference proteome</keyword>
<reference evidence="2" key="1">
    <citation type="submission" date="2022-07" db="EMBL/GenBank/DDBJ databases">
        <title>Genome analysis of Parmales, a sister group of diatoms, reveals the evolutionary specialization of diatoms from phago-mixotrophs to photoautotrophs.</title>
        <authorList>
            <person name="Ban H."/>
            <person name="Sato S."/>
            <person name="Yoshikawa S."/>
            <person name="Kazumasa Y."/>
            <person name="Nakamura Y."/>
            <person name="Ichinomiya M."/>
            <person name="Saitoh K."/>
            <person name="Sato N."/>
            <person name="Blanc-Mathieu R."/>
            <person name="Endo H."/>
            <person name="Kuwata A."/>
            <person name="Ogata H."/>
        </authorList>
    </citation>
    <scope>NUCLEOTIDE SEQUENCE</scope>
</reference>
<gene>
    <name evidence="2" type="ORF">TrRE_jg2867</name>
</gene>
<evidence type="ECO:0000313" key="2">
    <source>
        <dbReference type="EMBL" id="GMH62257.1"/>
    </source>
</evidence>